<dbReference type="InterPro" id="IPR052399">
    <property type="entry name" value="Phage_Baseplate_Assmbl_Protein"/>
</dbReference>
<sequence length="351" mass="38872">MYENVTYEDILKRMLSRVSADLDKREGSILYDALAPAAMEMQMMYTELYAVLNELFADTAGREYLVRRAAERGLTPKASTYAVLKGEFDVDIPIGSRFSLETLNYVAVERIARGQYKMQCETIGTAGNMLFGTLIPIEYIRGLTKAELTELLIPGEDEEETERFRRRYFDSLNSQAFGGNIADYREKVNGISGVGGVKVYPAWNGGGTVKLVIIGSDYGVPSDELIRAVKDTIDPEVDAGKGYGLAPIGHVVTVEGAAQEQISISATIVYQTDYNFERCKEDIFKAIDTYLHELNMTWQDDSQTIVRVSRIEGRLLDIEGIMDAYDTTINGKSGNYALLSSSIAVRGDVSG</sequence>
<comment type="similarity">
    <text evidence="1">Belongs to the Mu gp47/PBSX XkdT family.</text>
</comment>
<reference evidence="5" key="1">
    <citation type="submission" date="2016-10" db="EMBL/GenBank/DDBJ databases">
        <authorList>
            <person name="Varghese N."/>
            <person name="Submissions S."/>
        </authorList>
    </citation>
    <scope>NUCLEOTIDE SEQUENCE [LARGE SCALE GENOMIC DNA]</scope>
    <source>
        <strain evidence="5">NLAE-zl-G277</strain>
    </source>
</reference>
<proteinExistence type="inferred from homology"/>
<dbReference type="PANTHER" id="PTHR37829">
    <property type="entry name" value="PHAGE-LIKE ELEMENT PBSX PROTEIN XKDT"/>
    <property type="match status" value="1"/>
</dbReference>
<organism evidence="4 5">
    <name type="scientific">Enterocloster lavalensis</name>
    <dbReference type="NCBI Taxonomy" id="460384"/>
    <lineage>
        <taxon>Bacteria</taxon>
        <taxon>Bacillati</taxon>
        <taxon>Bacillota</taxon>
        <taxon>Clostridia</taxon>
        <taxon>Lachnospirales</taxon>
        <taxon>Lachnospiraceae</taxon>
        <taxon>Enterocloster</taxon>
    </lineage>
</organism>
<gene>
    <name evidence="4" type="ORF">SAMN05216313_1504</name>
</gene>
<keyword evidence="5" id="KW-1185">Reference proteome</keyword>
<dbReference type="EMBL" id="FOIM01000050">
    <property type="protein sequence ID" value="SEU19273.1"/>
    <property type="molecule type" value="Genomic_DNA"/>
</dbReference>
<dbReference type="Pfam" id="PF26078">
    <property type="entry name" value="Baseplate_J_M"/>
    <property type="match status" value="1"/>
</dbReference>
<dbReference type="STRING" id="460384.SAMN05216313_1504"/>
<evidence type="ECO:0000259" key="3">
    <source>
        <dbReference type="Pfam" id="PF26079"/>
    </source>
</evidence>
<accession>A0A1I0K8H8</accession>
<feature type="domain" description="Baseplate J-like C-terminal" evidence="3">
    <location>
        <begin position="262"/>
        <end position="350"/>
    </location>
</feature>
<name>A0A1I0K8H8_9FIRM</name>
<dbReference type="Pfam" id="PF26079">
    <property type="entry name" value="Baseplate_J_C"/>
    <property type="match status" value="1"/>
</dbReference>
<feature type="domain" description="Baseplate J-like central" evidence="2">
    <location>
        <begin position="176"/>
        <end position="255"/>
    </location>
</feature>
<evidence type="ECO:0000259" key="2">
    <source>
        <dbReference type="Pfam" id="PF26078"/>
    </source>
</evidence>
<protein>
    <submittedName>
        <fullName evidence="4">Uncharacterized phage protein gp47/JayE</fullName>
    </submittedName>
</protein>
<dbReference type="AlphaFoldDB" id="A0A1I0K8H8"/>
<dbReference type="RefSeq" id="WP_092371365.1">
    <property type="nucleotide sequence ID" value="NZ_CAKXUV010000015.1"/>
</dbReference>
<evidence type="ECO:0000256" key="1">
    <source>
        <dbReference type="ARBA" id="ARBA00038087"/>
    </source>
</evidence>
<dbReference type="InterPro" id="IPR058530">
    <property type="entry name" value="Baseplate_J-like_C"/>
</dbReference>
<evidence type="ECO:0000313" key="4">
    <source>
        <dbReference type="EMBL" id="SEU19273.1"/>
    </source>
</evidence>
<dbReference type="Proteomes" id="UP000198508">
    <property type="component" value="Unassembled WGS sequence"/>
</dbReference>
<evidence type="ECO:0000313" key="5">
    <source>
        <dbReference type="Proteomes" id="UP000198508"/>
    </source>
</evidence>
<dbReference type="InterPro" id="IPR058531">
    <property type="entry name" value="Baseplate_J_M"/>
</dbReference>
<dbReference type="PANTHER" id="PTHR37829:SF3">
    <property type="entry name" value="PROTEIN JAYE-RELATED"/>
    <property type="match status" value="1"/>
</dbReference>